<organism evidence="2 3">
    <name type="scientific">Candidatus Phocaeicola excrementipullorum</name>
    <dbReference type="NCBI Taxonomy" id="2838731"/>
    <lineage>
        <taxon>Bacteria</taxon>
        <taxon>Pseudomonadati</taxon>
        <taxon>Bacteroidota</taxon>
        <taxon>Bacteroidia</taxon>
        <taxon>Bacteroidales</taxon>
        <taxon>Bacteroidaceae</taxon>
        <taxon>Phocaeicola</taxon>
    </lineage>
</organism>
<gene>
    <name evidence="2" type="ORF">H9928_05645</name>
</gene>
<feature type="chain" id="PRO_5037682722" description="DUF5050 domain-containing protein" evidence="1">
    <location>
        <begin position="20"/>
        <end position="216"/>
    </location>
</feature>
<sequence length="216" mass="25081">MKTKLILLFVLLLSIRAYGQEPVFSETEDGLFVTKAKFVEEFHFAKYDNVTPYILKQKTFELDRSGRRYVVNCMKFRNWKNDPGDIHVVEIRRGGRRVFSMTNDLGWECIDDETQGPGKTSFYYKVNLDDDTIALVFMGIYIMSQPPYLTVFVLKKGHGGFVFNKPFYVNDIKSDGYETVFTLQSNTLEYLDINSGPINSPDLHTLTFKDGMMYYK</sequence>
<proteinExistence type="predicted"/>
<evidence type="ECO:0008006" key="4">
    <source>
        <dbReference type="Google" id="ProtNLM"/>
    </source>
</evidence>
<reference evidence="2" key="1">
    <citation type="journal article" date="2021" name="PeerJ">
        <title>Extensive microbial diversity within the chicken gut microbiome revealed by metagenomics and culture.</title>
        <authorList>
            <person name="Gilroy R."/>
            <person name="Ravi A."/>
            <person name="Getino M."/>
            <person name="Pursley I."/>
            <person name="Horton D.L."/>
            <person name="Alikhan N.F."/>
            <person name="Baker D."/>
            <person name="Gharbi K."/>
            <person name="Hall N."/>
            <person name="Watson M."/>
            <person name="Adriaenssens E.M."/>
            <person name="Foster-Nyarko E."/>
            <person name="Jarju S."/>
            <person name="Secka A."/>
            <person name="Antonio M."/>
            <person name="Oren A."/>
            <person name="Chaudhuri R.R."/>
            <person name="La Ragione R."/>
            <person name="Hildebrand F."/>
            <person name="Pallen M.J."/>
        </authorList>
    </citation>
    <scope>NUCLEOTIDE SEQUENCE</scope>
    <source>
        <strain evidence="2">8470</strain>
    </source>
</reference>
<evidence type="ECO:0000313" key="2">
    <source>
        <dbReference type="EMBL" id="MBU3856027.1"/>
    </source>
</evidence>
<protein>
    <recommendedName>
        <fullName evidence="4">DUF5050 domain-containing protein</fullName>
    </recommendedName>
</protein>
<keyword evidence="1" id="KW-0732">Signal</keyword>
<dbReference type="EMBL" id="JAHLFJ010000053">
    <property type="protein sequence ID" value="MBU3856027.1"/>
    <property type="molecule type" value="Genomic_DNA"/>
</dbReference>
<feature type="signal peptide" evidence="1">
    <location>
        <begin position="1"/>
        <end position="19"/>
    </location>
</feature>
<evidence type="ECO:0000313" key="3">
    <source>
        <dbReference type="Proteomes" id="UP000784286"/>
    </source>
</evidence>
<dbReference type="AlphaFoldDB" id="A0A948TMJ0"/>
<accession>A0A948TMJ0</accession>
<comment type="caution">
    <text evidence="2">The sequence shown here is derived from an EMBL/GenBank/DDBJ whole genome shotgun (WGS) entry which is preliminary data.</text>
</comment>
<evidence type="ECO:0000256" key="1">
    <source>
        <dbReference type="SAM" id="SignalP"/>
    </source>
</evidence>
<name>A0A948TMJ0_9BACT</name>
<dbReference type="Proteomes" id="UP000784286">
    <property type="component" value="Unassembled WGS sequence"/>
</dbReference>
<reference evidence="2" key="2">
    <citation type="submission" date="2021-04" db="EMBL/GenBank/DDBJ databases">
        <authorList>
            <person name="Gilroy R."/>
        </authorList>
    </citation>
    <scope>NUCLEOTIDE SEQUENCE</scope>
    <source>
        <strain evidence="2">8470</strain>
    </source>
</reference>